<organism evidence="1 2">
    <name type="scientific">Aedes aegypti</name>
    <name type="common">Yellowfever mosquito</name>
    <name type="synonym">Culex aegypti</name>
    <dbReference type="NCBI Taxonomy" id="7159"/>
    <lineage>
        <taxon>Eukaryota</taxon>
        <taxon>Metazoa</taxon>
        <taxon>Ecdysozoa</taxon>
        <taxon>Arthropoda</taxon>
        <taxon>Hexapoda</taxon>
        <taxon>Insecta</taxon>
        <taxon>Pterygota</taxon>
        <taxon>Neoptera</taxon>
        <taxon>Endopterygota</taxon>
        <taxon>Diptera</taxon>
        <taxon>Nematocera</taxon>
        <taxon>Culicoidea</taxon>
        <taxon>Culicidae</taxon>
        <taxon>Culicinae</taxon>
        <taxon>Aedini</taxon>
        <taxon>Aedes</taxon>
        <taxon>Stegomyia</taxon>
    </lineage>
</organism>
<dbReference type="OrthoDB" id="329272at2759"/>
<dbReference type="AlphaFoldDB" id="A0A6I8TGC8"/>
<evidence type="ECO:0000313" key="2">
    <source>
        <dbReference type="Proteomes" id="UP000008820"/>
    </source>
</evidence>
<evidence type="ECO:0000313" key="1">
    <source>
        <dbReference type="EnsemblMetazoa" id="AAEL014820-PB"/>
    </source>
</evidence>
<reference evidence="1 2" key="1">
    <citation type="submission" date="2017-06" db="EMBL/GenBank/DDBJ databases">
        <title>Aedes aegypti genome working group (AGWG) sequencing and assembly.</title>
        <authorList>
            <consortium name="Aedes aegypti Genome Working Group (AGWG)"/>
            <person name="Matthews B.J."/>
        </authorList>
    </citation>
    <scope>NUCLEOTIDE SEQUENCE [LARGE SCALE GENOMIC DNA]</scope>
    <source>
        <strain evidence="1 2">LVP_AGWG</strain>
    </source>
</reference>
<keyword evidence="2" id="KW-1185">Reference proteome</keyword>
<sequence>MANNRRRSALKKVFKSKDCIRFKNCLRNYPTATTSYFFVLPIHDKNKYYKQCNRQLNCEWSRKRKRELKKLEAVKPLPSYVILESAYSDRVQVIAYCSLSKIPSCAKRDKATTTIISTTRMKMMIHTFSKEVNNPEKCMMVHRLRPLMNLM</sequence>
<name>A0A6I8TGC8_AEDAE</name>
<gene>
    <name evidence="1" type="primary">5565331</name>
</gene>
<dbReference type="EnsemblMetazoa" id="AAEL014820-RB">
    <property type="protein sequence ID" value="AAEL014820-PB"/>
    <property type="gene ID" value="AAEL014820"/>
</dbReference>
<dbReference type="Proteomes" id="UP000008820">
    <property type="component" value="Chromosome 1"/>
</dbReference>
<proteinExistence type="predicted"/>
<accession>A0A6I8TGC8</accession>
<protein>
    <submittedName>
        <fullName evidence="1">Uncharacterized protein</fullName>
    </submittedName>
</protein>
<reference evidence="1" key="2">
    <citation type="submission" date="2020-05" db="UniProtKB">
        <authorList>
            <consortium name="EnsemblMetazoa"/>
        </authorList>
    </citation>
    <scope>IDENTIFICATION</scope>
    <source>
        <strain evidence="1">LVP_AGWG</strain>
    </source>
</reference>